<dbReference type="NCBIfam" id="TIGR00618">
    <property type="entry name" value="sbcc"/>
    <property type="match status" value="1"/>
</dbReference>
<evidence type="ECO:0000256" key="1">
    <source>
        <dbReference type="ARBA" id="ARBA00006930"/>
    </source>
</evidence>
<keyword evidence="8 12" id="KW-0862">Zinc</keyword>
<dbReference type="AlphaFoldDB" id="A0A166KSW7"/>
<accession>A0A166KSW7</accession>
<evidence type="ECO:0000256" key="5">
    <source>
        <dbReference type="ARBA" id="ARBA00022741"/>
    </source>
</evidence>
<dbReference type="InterPro" id="IPR027417">
    <property type="entry name" value="P-loop_NTPase"/>
</dbReference>
<comment type="subunit">
    <text evidence="2">Heterodimer of SbcC and SbcD.</text>
</comment>
<protein>
    <recommendedName>
        <fullName evidence="3">Nuclease SbcCD subunit C</fullName>
    </recommendedName>
</protein>
<gene>
    <name evidence="15" type="ORF">A2T98_01765</name>
</gene>
<organism evidence="15 16">
    <name type="scientific">Nodularia spumigena CENA596</name>
    <dbReference type="NCBI Taxonomy" id="1819295"/>
    <lineage>
        <taxon>Bacteria</taxon>
        <taxon>Bacillati</taxon>
        <taxon>Cyanobacteriota</taxon>
        <taxon>Cyanophyceae</taxon>
        <taxon>Nostocales</taxon>
        <taxon>Nodulariaceae</taxon>
        <taxon>Nodularia</taxon>
    </lineage>
</organism>
<dbReference type="InterPro" id="IPR004592">
    <property type="entry name" value="SbcC_gammaproteobac_type"/>
</dbReference>
<feature type="coiled-coil region" evidence="13">
    <location>
        <begin position="315"/>
        <end position="349"/>
    </location>
</feature>
<name>A0A166KSW7_NODSP</name>
<evidence type="ECO:0000256" key="2">
    <source>
        <dbReference type="ARBA" id="ARBA00011322"/>
    </source>
</evidence>
<dbReference type="PROSITE" id="PS51131">
    <property type="entry name" value="ZN_HOOK"/>
    <property type="match status" value="1"/>
</dbReference>
<dbReference type="InterPro" id="IPR038729">
    <property type="entry name" value="Rad50/SbcC_AAA"/>
</dbReference>
<keyword evidence="15" id="KW-0269">Exonuclease</keyword>
<feature type="coiled-coil region" evidence="13">
    <location>
        <begin position="801"/>
        <end position="835"/>
    </location>
</feature>
<dbReference type="GO" id="GO:0046872">
    <property type="term" value="F:metal ion binding"/>
    <property type="evidence" value="ECO:0007669"/>
    <property type="project" value="UniProtKB-UniRule"/>
</dbReference>
<keyword evidence="11" id="KW-0234">DNA repair</keyword>
<evidence type="ECO:0000256" key="13">
    <source>
        <dbReference type="SAM" id="Coils"/>
    </source>
</evidence>
<keyword evidence="10 13" id="KW-0175">Coiled coil</keyword>
<comment type="caution">
    <text evidence="15">The sequence shown here is derived from an EMBL/GenBank/DDBJ whole genome shotgun (WGS) entry which is preliminary data.</text>
</comment>
<reference evidence="15 16" key="1">
    <citation type="submission" date="2016-04" db="EMBL/GenBank/DDBJ databases">
        <title>Draft Genome Assembly of the Bloom-forming Cyanobacterium Nodularia spumigena Strain CENA596 in Shrimp Production Ponds.</title>
        <authorList>
            <person name="Popin R.V."/>
            <person name="Rigonato J."/>
            <person name="Abreu V.A."/>
            <person name="Andreote A.P."/>
            <person name="Silveira S.B."/>
            <person name="Odebrecht C."/>
            <person name="Fiore M.F."/>
        </authorList>
    </citation>
    <scope>NUCLEOTIDE SEQUENCE [LARGE SCALE GENOMIC DNA]</scope>
    <source>
        <strain evidence="15 16">CENA596</strain>
    </source>
</reference>
<dbReference type="Pfam" id="PF04423">
    <property type="entry name" value="Rad50_zn_hook"/>
    <property type="match status" value="1"/>
</dbReference>
<dbReference type="RefSeq" id="WP_063871306.1">
    <property type="nucleotide sequence ID" value="NZ_CAWMRI010000016.1"/>
</dbReference>
<feature type="binding site" evidence="12">
    <location>
        <position position="501"/>
    </location>
    <ligand>
        <name>Zn(2+)</name>
        <dbReference type="ChEBI" id="CHEBI:29105"/>
    </ligand>
</feature>
<evidence type="ECO:0000256" key="10">
    <source>
        <dbReference type="ARBA" id="ARBA00023054"/>
    </source>
</evidence>
<dbReference type="Proteomes" id="UP000076555">
    <property type="component" value="Unassembled WGS sequence"/>
</dbReference>
<dbReference type="Gene3D" id="3.40.50.300">
    <property type="entry name" value="P-loop containing nucleotide triphosphate hydrolases"/>
    <property type="match status" value="2"/>
</dbReference>
<keyword evidence="6" id="KW-0227">DNA damage</keyword>
<dbReference type="PANTHER" id="PTHR32114">
    <property type="entry name" value="ABC TRANSPORTER ABCH.3"/>
    <property type="match status" value="1"/>
</dbReference>
<dbReference type="GO" id="GO:0006302">
    <property type="term" value="P:double-strand break repair"/>
    <property type="evidence" value="ECO:0007669"/>
    <property type="project" value="InterPro"/>
</dbReference>
<dbReference type="GO" id="GO:0016887">
    <property type="term" value="F:ATP hydrolysis activity"/>
    <property type="evidence" value="ECO:0007669"/>
    <property type="project" value="InterPro"/>
</dbReference>
<feature type="coiled-coil region" evidence="13">
    <location>
        <begin position="163"/>
        <end position="266"/>
    </location>
</feature>
<dbReference type="OrthoDB" id="9795626at2"/>
<keyword evidence="5" id="KW-0547">Nucleotide-binding</keyword>
<evidence type="ECO:0000256" key="3">
    <source>
        <dbReference type="ARBA" id="ARBA00013368"/>
    </source>
</evidence>
<dbReference type="InterPro" id="IPR013134">
    <property type="entry name" value="Zn_hook_RAD50"/>
</dbReference>
<keyword evidence="7" id="KW-0378">Hydrolase</keyword>
<sequence length="1008" mass="116558">MIPVQLILKNFLSYRDATLDFRGLHTACICGSNGAGKSSLLEAITWAIWGQSRAGVEDDVIHSGAKEVRVDYVFQCNQQKYRVIRTRVRGASGVLEFQIETASGFRALTGKGVRATQDLILQHIKLDYDTFINSAYLRQGRADEFMIKRPSERKEILAELLKLNQYDQLEERAKETYRQFKARAEELERSLESSQIQLQQLEVTQAQKTELETELNQLQQVQAFENIQLQSLQVVQHQRQNWEQHLHFVKQQHQNLTQDGDRLQQEQSAVQTQLSDLAAILNQEAEIQTGFTQYQTLQAQEEAFATKFQEYTRATALLQQKQQQLTNQIHALERELQQVEGQLVALEQQEPEIQHTLNKSGEVEAALTQLTAARRRVTELDELQMQVSPLLQQRQNLQSQLDRVHAGLVARLEQLQATENQLQRSSQRQPQLQQAARDLEIQISQMEKDKVYLQRVQEKGQERRHFMERLQAQQREYERLLGELEQKLEMLRTPDAMCPLCERPLDEHHWNRVVDKTKDEYQDTEGQLWVFREQKAVSDREIQVLRQEYREILQKVSPYDTLREQRGQLAAQLQSTSDADQQLQQLAAEKQHLERSLQAGDYAPDKQAELQQLAEYLQQLNYNEQDHALARSEVERWRWAEIKQGQIKDAAKRQAQIVARKPELQASISQLQTRIQQDKIDSDCAKEIAQLERQISEIAYSSEEHHNLRVAVRQAQSWQLRYQQLLSAQQQFPQLQQRWQDLEVSRNERLEERQKLLTQIESISQELVKSANPTQEITVLEQQIQTRRRQLDDKIANLGRLEQLMLQLSTLQNQYEQQQQQLKSCKQEQRVYQELAQAFGKNGIQALMIENVLPQLEAETNQLLSRLSANQLHVQFITQKSGRSSKAKKKNAKLIDTLDILIADSRGTRAYETYSGGEAFRINFAIRLALAKLLAQRAGAALQLLIIDEGFGTQDAEGCDRLIASINAIACDFACILTVTHMPHLKEAFQARIEVNKTQQGSQVSLSI</sequence>
<evidence type="ECO:0000256" key="8">
    <source>
        <dbReference type="ARBA" id="ARBA00022833"/>
    </source>
</evidence>
<dbReference type="Gene3D" id="1.10.287.510">
    <property type="entry name" value="Helix hairpin bin"/>
    <property type="match status" value="1"/>
</dbReference>
<evidence type="ECO:0000256" key="7">
    <source>
        <dbReference type="ARBA" id="ARBA00022801"/>
    </source>
</evidence>
<evidence type="ECO:0000256" key="6">
    <source>
        <dbReference type="ARBA" id="ARBA00022763"/>
    </source>
</evidence>
<feature type="coiled-coil region" evidence="13">
    <location>
        <begin position="380"/>
        <end position="490"/>
    </location>
</feature>
<dbReference type="GO" id="GO:0005524">
    <property type="term" value="F:ATP binding"/>
    <property type="evidence" value="ECO:0007669"/>
    <property type="project" value="UniProtKB-KW"/>
</dbReference>
<keyword evidence="4 12" id="KW-0479">Metal-binding</keyword>
<proteinExistence type="inferred from homology"/>
<dbReference type="Pfam" id="PF13476">
    <property type="entry name" value="AAA_23"/>
    <property type="match status" value="1"/>
</dbReference>
<evidence type="ECO:0000313" key="16">
    <source>
        <dbReference type="Proteomes" id="UP000076555"/>
    </source>
</evidence>
<dbReference type="PANTHER" id="PTHR32114:SF2">
    <property type="entry name" value="ABC TRANSPORTER ABCH.3"/>
    <property type="match status" value="1"/>
</dbReference>
<feature type="binding site" evidence="12">
    <location>
        <position position="498"/>
    </location>
    <ligand>
        <name>Zn(2+)</name>
        <dbReference type="ChEBI" id="CHEBI:29105"/>
    </ligand>
</feature>
<evidence type="ECO:0000259" key="14">
    <source>
        <dbReference type="PROSITE" id="PS51131"/>
    </source>
</evidence>
<feature type="domain" description="Zinc-hook" evidence="14">
    <location>
        <begin position="446"/>
        <end position="557"/>
    </location>
</feature>
<dbReference type="SUPFAM" id="SSF75712">
    <property type="entry name" value="Rad50 coiled-coil Zn hook"/>
    <property type="match status" value="1"/>
</dbReference>
<dbReference type="EMBL" id="LWAJ01000016">
    <property type="protein sequence ID" value="KZL51508.1"/>
    <property type="molecule type" value="Genomic_DNA"/>
</dbReference>
<evidence type="ECO:0000256" key="9">
    <source>
        <dbReference type="ARBA" id="ARBA00022840"/>
    </source>
</evidence>
<keyword evidence="15" id="KW-0540">Nuclease</keyword>
<dbReference type="GO" id="GO:0004527">
    <property type="term" value="F:exonuclease activity"/>
    <property type="evidence" value="ECO:0007669"/>
    <property type="project" value="UniProtKB-KW"/>
</dbReference>
<comment type="similarity">
    <text evidence="1">Belongs to the SMC family. SbcC subfamily.</text>
</comment>
<evidence type="ECO:0000256" key="12">
    <source>
        <dbReference type="PROSITE-ProRule" id="PRU00471"/>
    </source>
</evidence>
<dbReference type="Pfam" id="PF13558">
    <property type="entry name" value="SbcC_Walker_B"/>
    <property type="match status" value="1"/>
</dbReference>
<dbReference type="SUPFAM" id="SSF52540">
    <property type="entry name" value="P-loop containing nucleoside triphosphate hydrolases"/>
    <property type="match status" value="2"/>
</dbReference>
<evidence type="ECO:0000256" key="4">
    <source>
        <dbReference type="ARBA" id="ARBA00022723"/>
    </source>
</evidence>
<evidence type="ECO:0000313" key="15">
    <source>
        <dbReference type="EMBL" id="KZL51508.1"/>
    </source>
</evidence>
<keyword evidence="9" id="KW-0067">ATP-binding</keyword>
<evidence type="ECO:0000256" key="11">
    <source>
        <dbReference type="ARBA" id="ARBA00023204"/>
    </source>
</evidence>